<organism evidence="5 6">
    <name type="scientific">Symbiodinium natans</name>
    <dbReference type="NCBI Taxonomy" id="878477"/>
    <lineage>
        <taxon>Eukaryota</taxon>
        <taxon>Sar</taxon>
        <taxon>Alveolata</taxon>
        <taxon>Dinophyceae</taxon>
        <taxon>Suessiales</taxon>
        <taxon>Symbiodiniaceae</taxon>
        <taxon>Symbiodinium</taxon>
    </lineage>
</organism>
<dbReference type="Gene3D" id="2.130.10.10">
    <property type="entry name" value="YVTN repeat-like/Quinoprotein amine dehydrogenase"/>
    <property type="match status" value="1"/>
</dbReference>
<comment type="caution">
    <text evidence="5">The sequence shown here is derived from an EMBL/GenBank/DDBJ whole genome shotgun (WGS) entry which is preliminary data.</text>
</comment>
<proteinExistence type="predicted"/>
<dbReference type="OrthoDB" id="1068471at2759"/>
<dbReference type="GO" id="GO:1990234">
    <property type="term" value="C:transferase complex"/>
    <property type="evidence" value="ECO:0007669"/>
    <property type="project" value="UniProtKB-ARBA"/>
</dbReference>
<evidence type="ECO:0000313" key="6">
    <source>
        <dbReference type="Proteomes" id="UP000604046"/>
    </source>
</evidence>
<gene>
    <name evidence="5" type="ORF">SNAT2548_LOCUS7509</name>
</gene>
<dbReference type="Gene3D" id="3.40.630.30">
    <property type="match status" value="1"/>
</dbReference>
<dbReference type="GO" id="GO:0016747">
    <property type="term" value="F:acyltransferase activity, transferring groups other than amino-acyl groups"/>
    <property type="evidence" value="ECO:0007669"/>
    <property type="project" value="InterPro"/>
</dbReference>
<dbReference type="Pfam" id="PF00583">
    <property type="entry name" value="Acetyltransf_1"/>
    <property type="match status" value="1"/>
</dbReference>
<accession>A0A812K3G3</accession>
<dbReference type="PROSITE" id="PS50082">
    <property type="entry name" value="WD_REPEATS_2"/>
    <property type="match status" value="2"/>
</dbReference>
<dbReference type="SMART" id="SM00320">
    <property type="entry name" value="WD40"/>
    <property type="match status" value="3"/>
</dbReference>
<dbReference type="InterPro" id="IPR015943">
    <property type="entry name" value="WD40/YVTN_repeat-like_dom_sf"/>
</dbReference>
<feature type="repeat" description="WD" evidence="3">
    <location>
        <begin position="9"/>
        <end position="50"/>
    </location>
</feature>
<feature type="repeat" description="WD" evidence="3">
    <location>
        <begin position="114"/>
        <end position="148"/>
    </location>
</feature>
<keyword evidence="1 3" id="KW-0853">WD repeat</keyword>
<evidence type="ECO:0000256" key="1">
    <source>
        <dbReference type="ARBA" id="ARBA00022574"/>
    </source>
</evidence>
<dbReference type="Pfam" id="PF00400">
    <property type="entry name" value="WD40"/>
    <property type="match status" value="2"/>
</dbReference>
<dbReference type="PANTHER" id="PTHR22847:SF637">
    <property type="entry name" value="WD REPEAT DOMAIN 5B"/>
    <property type="match status" value="1"/>
</dbReference>
<dbReference type="InterPro" id="IPR016181">
    <property type="entry name" value="Acyl_CoA_acyltransferase"/>
</dbReference>
<evidence type="ECO:0000259" key="4">
    <source>
        <dbReference type="PROSITE" id="PS51186"/>
    </source>
</evidence>
<dbReference type="SUPFAM" id="SSF55729">
    <property type="entry name" value="Acyl-CoA N-acyltransferases (Nat)"/>
    <property type="match status" value="1"/>
</dbReference>
<feature type="domain" description="N-acetyltransferase" evidence="4">
    <location>
        <begin position="628"/>
        <end position="769"/>
    </location>
</feature>
<dbReference type="PANTHER" id="PTHR22847">
    <property type="entry name" value="WD40 REPEAT PROTEIN"/>
    <property type="match status" value="1"/>
</dbReference>
<sequence length="769" mass="84278">MQTGCCWRSLKQEGPVMYLTVSSDGRYLLTAAYDGVAALWCVAKGEAIRELRGKEGGLYTAVFSPNGQSVLQLDCVGRWSCVFVEMEDEVLLSTRLSAVQQVQWLLSGHDGSYMRSATFSPDGKQIVTASADCSLRIWQLNKLDESRVACLQLTTASGAAHAYMCNAATSRFTSCESEAPFLLRVLEGHYGWASDQILSAAADKTAKLWVGRRGDYGLQSSVPQHDSGVSDCSPGTMGCGTSTELDFSTVDTRPQQLRILVNASKGLGEIRRGQDVVIRRGSRIAHWLAPPQCQSFARCTWSFPSEPTYCAAKESKVPECAESRQGVLSALHQCLGAANGPSQSAELHIGSYLGRHGGPTRINLGKAQLPLHERAISLMQGIQLGGVAVVLQPNKSHLALSTLSEHVLALHQPSYNLIFSTSATVFATPRTTAASFLPLRHPTAETGSGAVRPLGLREIGSFQPTADHDPDSFSNLDWIHSRLDGKALELADGWLFTDLHRLAETENCFQSVAIESCALQEHLTYIESQISHNYDVSKSASELLKKVPQHAIPWNLVGGGADLPLEVPRQSRNGLELELAVPEDTDMQQLTDLVDESFQRAIQARMVDGGGPLGDLWNGWVSLSERQMTLGAMRKRLAGLLASPSLRRPSNDEWNLGVLLREKGAEKPPIGYFEICMQKPEGIGRRSAALEPYLKNLCVSKAYRRRGLGKKLLNLVEEFCRTTWQGSTLYLHTDDDAAAFNLYNNTGYTVRKREKDGEGVSLYMFKRLD</sequence>
<keyword evidence="2" id="KW-0677">Repeat</keyword>
<protein>
    <recommendedName>
        <fullName evidence="4">N-acetyltransferase domain-containing protein</fullName>
    </recommendedName>
</protein>
<dbReference type="SUPFAM" id="SSF50978">
    <property type="entry name" value="WD40 repeat-like"/>
    <property type="match status" value="1"/>
</dbReference>
<dbReference type="EMBL" id="CAJNDS010000524">
    <property type="protein sequence ID" value="CAE7215044.1"/>
    <property type="molecule type" value="Genomic_DNA"/>
</dbReference>
<keyword evidence="6" id="KW-1185">Reference proteome</keyword>
<evidence type="ECO:0000256" key="3">
    <source>
        <dbReference type="PROSITE-ProRule" id="PRU00221"/>
    </source>
</evidence>
<dbReference type="PROSITE" id="PS51186">
    <property type="entry name" value="GNAT"/>
    <property type="match status" value="1"/>
</dbReference>
<evidence type="ECO:0000313" key="5">
    <source>
        <dbReference type="EMBL" id="CAE7215044.1"/>
    </source>
</evidence>
<dbReference type="AlphaFoldDB" id="A0A812K3G3"/>
<dbReference type="CDD" id="cd04301">
    <property type="entry name" value="NAT_SF"/>
    <property type="match status" value="1"/>
</dbReference>
<dbReference type="InterPro" id="IPR036322">
    <property type="entry name" value="WD40_repeat_dom_sf"/>
</dbReference>
<dbReference type="InterPro" id="IPR000182">
    <property type="entry name" value="GNAT_dom"/>
</dbReference>
<name>A0A812K3G3_9DINO</name>
<evidence type="ECO:0000256" key="2">
    <source>
        <dbReference type="ARBA" id="ARBA00022737"/>
    </source>
</evidence>
<dbReference type="Proteomes" id="UP000604046">
    <property type="component" value="Unassembled WGS sequence"/>
</dbReference>
<reference evidence="5" key="1">
    <citation type="submission" date="2021-02" db="EMBL/GenBank/DDBJ databases">
        <authorList>
            <person name="Dougan E. K."/>
            <person name="Rhodes N."/>
            <person name="Thang M."/>
            <person name="Chan C."/>
        </authorList>
    </citation>
    <scope>NUCLEOTIDE SEQUENCE</scope>
</reference>
<dbReference type="InterPro" id="IPR001680">
    <property type="entry name" value="WD40_rpt"/>
</dbReference>
<dbReference type="PROSITE" id="PS50294">
    <property type="entry name" value="WD_REPEATS_REGION"/>
    <property type="match status" value="1"/>
</dbReference>